<dbReference type="GO" id="GO:0016460">
    <property type="term" value="C:myosin II complex"/>
    <property type="evidence" value="ECO:0007669"/>
    <property type="project" value="TreeGrafter"/>
</dbReference>
<dbReference type="Pfam" id="PF13499">
    <property type="entry name" value="EF-hand_7"/>
    <property type="match status" value="2"/>
</dbReference>
<dbReference type="HOGENOM" id="CLU_061288_2_0_1"/>
<sequence length="149" mass="16752">MAEELSPEQVAEFKQAFSRFDKNGDGTISVEELGAVMQLLGKKLSEEELKALITRVDKDGDGAISFQEFLAEMVRMMKAGGSEQDLREAFRAFDLNGDGHISVEELKQVMSKLGEKLSHEELNAMIQEADTDKDGKVNYEEFMHIFTQK</sequence>
<keyword evidence="1" id="KW-0479">Metal-binding</keyword>
<dbReference type="KEGG" id="ocu:100347856"/>
<dbReference type="Proteomes" id="UP000001811">
    <property type="component" value="Unplaced"/>
</dbReference>
<dbReference type="FunFam" id="1.10.238.10:FF:000251">
    <property type="entry name" value="Calmodulin-related protein 97A"/>
    <property type="match status" value="1"/>
</dbReference>
<organism evidence="5 6">
    <name type="scientific">Oryctolagus cuniculus</name>
    <name type="common">Rabbit</name>
    <dbReference type="NCBI Taxonomy" id="9986"/>
    <lineage>
        <taxon>Eukaryota</taxon>
        <taxon>Metazoa</taxon>
        <taxon>Chordata</taxon>
        <taxon>Craniata</taxon>
        <taxon>Vertebrata</taxon>
        <taxon>Euteleostomi</taxon>
        <taxon>Mammalia</taxon>
        <taxon>Eutheria</taxon>
        <taxon>Euarchontoglires</taxon>
        <taxon>Glires</taxon>
        <taxon>Lagomorpha</taxon>
        <taxon>Leporidae</taxon>
        <taxon>Oryctolagus</taxon>
    </lineage>
</organism>
<feature type="domain" description="EF-hand" evidence="4">
    <location>
        <begin position="81"/>
        <end position="116"/>
    </location>
</feature>
<dbReference type="Ensembl" id="ENSOCUT00000012619.2">
    <property type="protein sequence ID" value="ENSOCUP00000010863.2"/>
    <property type="gene ID" value="ENSOCUG00000012622.2"/>
</dbReference>
<keyword evidence="6" id="KW-1185">Reference proteome</keyword>
<dbReference type="AlphaFoldDB" id="G1T3Q4"/>
<evidence type="ECO:0000256" key="1">
    <source>
        <dbReference type="ARBA" id="ARBA00022723"/>
    </source>
</evidence>
<dbReference type="InterPro" id="IPR002048">
    <property type="entry name" value="EF_hand_dom"/>
</dbReference>
<evidence type="ECO:0000313" key="5">
    <source>
        <dbReference type="Ensembl" id="ENSOCUP00000010863.2"/>
    </source>
</evidence>
<dbReference type="eggNOG" id="KOG0027">
    <property type="taxonomic scope" value="Eukaryota"/>
</dbReference>
<evidence type="ECO:0000259" key="4">
    <source>
        <dbReference type="PROSITE" id="PS50222"/>
    </source>
</evidence>
<dbReference type="PROSITE" id="PS50222">
    <property type="entry name" value="EF_HAND_2"/>
    <property type="match status" value="4"/>
</dbReference>
<dbReference type="Gene3D" id="1.10.238.10">
    <property type="entry name" value="EF-hand"/>
    <property type="match status" value="2"/>
</dbReference>
<protein>
    <submittedName>
        <fullName evidence="5">Calmodulin like 5</fullName>
    </submittedName>
</protein>
<dbReference type="PROSITE" id="PS00018">
    <property type="entry name" value="EF_HAND_1"/>
    <property type="match status" value="4"/>
</dbReference>
<feature type="domain" description="EF-hand" evidence="4">
    <location>
        <begin position="44"/>
        <end position="79"/>
    </location>
</feature>
<gene>
    <name evidence="5" type="primary">CALML5</name>
</gene>
<dbReference type="CDD" id="cd00051">
    <property type="entry name" value="EFh"/>
    <property type="match status" value="2"/>
</dbReference>
<dbReference type="GeneTree" id="ENSGT00940000163406"/>
<dbReference type="InParanoid" id="G1T3Q4"/>
<keyword evidence="3" id="KW-0106">Calcium</keyword>
<dbReference type="SMART" id="SM00054">
    <property type="entry name" value="EFh"/>
    <property type="match status" value="4"/>
</dbReference>
<proteinExistence type="predicted"/>
<dbReference type="STRING" id="9986.ENSOCUP00000010863"/>
<dbReference type="PANTHER" id="PTHR23048">
    <property type="entry name" value="MYOSIN LIGHT CHAIN 1, 3"/>
    <property type="match status" value="1"/>
</dbReference>
<reference evidence="5" key="2">
    <citation type="submission" date="2025-08" db="UniProtKB">
        <authorList>
            <consortium name="Ensembl"/>
        </authorList>
    </citation>
    <scope>IDENTIFICATION</scope>
    <source>
        <strain evidence="5">Thorbecke</strain>
    </source>
</reference>
<name>G1T3Q4_RABIT</name>
<dbReference type="PANTHER" id="PTHR23048:SF59">
    <property type="entry name" value="EF-HAND SUPERFAMILY PROTEIN"/>
    <property type="match status" value="1"/>
</dbReference>
<evidence type="ECO:0000256" key="3">
    <source>
        <dbReference type="ARBA" id="ARBA00022837"/>
    </source>
</evidence>
<accession>G1T3Q4</accession>
<feature type="domain" description="EF-hand" evidence="4">
    <location>
        <begin position="8"/>
        <end position="43"/>
    </location>
</feature>
<dbReference type="InterPro" id="IPR011992">
    <property type="entry name" value="EF-hand-dom_pair"/>
</dbReference>
<dbReference type="SUPFAM" id="SSF47473">
    <property type="entry name" value="EF-hand"/>
    <property type="match status" value="1"/>
</dbReference>
<dbReference type="FunFam" id="1.10.238.10:FF:000181">
    <property type="entry name" value="CALML5 isoform 1"/>
    <property type="match status" value="1"/>
</dbReference>
<dbReference type="SMR" id="G1T3Q4"/>
<evidence type="ECO:0000256" key="2">
    <source>
        <dbReference type="ARBA" id="ARBA00022737"/>
    </source>
</evidence>
<reference evidence="5" key="3">
    <citation type="submission" date="2025-09" db="UniProtKB">
        <authorList>
            <consortium name="Ensembl"/>
        </authorList>
    </citation>
    <scope>IDENTIFICATION</scope>
    <source>
        <strain evidence="5">Thorbecke</strain>
    </source>
</reference>
<keyword evidence="2" id="KW-0677">Repeat</keyword>
<evidence type="ECO:0000313" key="6">
    <source>
        <dbReference type="Proteomes" id="UP000001811"/>
    </source>
</evidence>
<dbReference type="PaxDb" id="9986-ENSOCUP00000010863"/>
<dbReference type="InterPro" id="IPR050230">
    <property type="entry name" value="CALM/Myosin/TropC-like"/>
</dbReference>
<reference evidence="5 6" key="1">
    <citation type="journal article" date="2011" name="Nature">
        <title>A high-resolution map of human evolutionary constraint using 29 mammals.</title>
        <authorList>
            <person name="Lindblad-Toh K."/>
            <person name="Garber M."/>
            <person name="Zuk O."/>
            <person name="Lin M.F."/>
            <person name="Parker B.J."/>
            <person name="Washietl S."/>
            <person name="Kheradpour P."/>
            <person name="Ernst J."/>
            <person name="Jordan G."/>
            <person name="Mauceli E."/>
            <person name="Ward L.D."/>
            <person name="Lowe C.B."/>
            <person name="Holloway A.K."/>
            <person name="Clamp M."/>
            <person name="Gnerre S."/>
            <person name="Alfoldi J."/>
            <person name="Beal K."/>
            <person name="Chang J."/>
            <person name="Clawson H."/>
            <person name="Cuff J."/>
            <person name="Di Palma F."/>
            <person name="Fitzgerald S."/>
            <person name="Flicek P."/>
            <person name="Guttman M."/>
            <person name="Hubisz M.J."/>
            <person name="Jaffe D.B."/>
            <person name="Jungreis I."/>
            <person name="Kent W.J."/>
            <person name="Kostka D."/>
            <person name="Lara M."/>
            <person name="Martins A.L."/>
            <person name="Massingham T."/>
            <person name="Moltke I."/>
            <person name="Raney B.J."/>
            <person name="Rasmussen M.D."/>
            <person name="Robinson J."/>
            <person name="Stark A."/>
            <person name="Vilella A.J."/>
            <person name="Wen J."/>
            <person name="Xie X."/>
            <person name="Zody M.C."/>
            <person name="Baldwin J."/>
            <person name="Bloom T."/>
            <person name="Chin C.W."/>
            <person name="Heiman D."/>
            <person name="Nicol R."/>
            <person name="Nusbaum C."/>
            <person name="Young S."/>
            <person name="Wilkinson J."/>
            <person name="Worley K.C."/>
            <person name="Kovar C.L."/>
            <person name="Muzny D.M."/>
            <person name="Gibbs R.A."/>
            <person name="Cree A."/>
            <person name="Dihn H.H."/>
            <person name="Fowler G."/>
            <person name="Jhangiani S."/>
            <person name="Joshi V."/>
            <person name="Lee S."/>
            <person name="Lewis L.R."/>
            <person name="Nazareth L.V."/>
            <person name="Okwuonu G."/>
            <person name="Santibanez J."/>
            <person name="Warren W.C."/>
            <person name="Mardis E.R."/>
            <person name="Weinstock G.M."/>
            <person name="Wilson R.K."/>
            <person name="Delehaunty K."/>
            <person name="Dooling D."/>
            <person name="Fronik C."/>
            <person name="Fulton L."/>
            <person name="Fulton B."/>
            <person name="Graves T."/>
            <person name="Minx P."/>
            <person name="Sodergren E."/>
            <person name="Birney E."/>
            <person name="Margulies E.H."/>
            <person name="Herrero J."/>
            <person name="Green E.D."/>
            <person name="Haussler D."/>
            <person name="Siepel A."/>
            <person name="Goldman N."/>
            <person name="Pollard K.S."/>
            <person name="Pedersen J.S."/>
            <person name="Lander E.S."/>
            <person name="Kellis M."/>
        </authorList>
    </citation>
    <scope>NUCLEOTIDE SEQUENCE [LARGE SCALE GENOMIC DNA]</scope>
    <source>
        <strain evidence="6">Thorbecke</strain>
    </source>
</reference>
<feature type="domain" description="EF-hand" evidence="4">
    <location>
        <begin position="117"/>
        <end position="149"/>
    </location>
</feature>
<dbReference type="OrthoDB" id="26525at2759"/>
<dbReference type="GO" id="GO:0005509">
    <property type="term" value="F:calcium ion binding"/>
    <property type="evidence" value="ECO:0007669"/>
    <property type="project" value="InterPro"/>
</dbReference>
<dbReference type="Bgee" id="ENSOCUG00000012622">
    <property type="expression patterns" value="Expressed in skin of back and 11 other cell types or tissues"/>
</dbReference>
<dbReference type="InterPro" id="IPR018247">
    <property type="entry name" value="EF_Hand_1_Ca_BS"/>
</dbReference>
<dbReference type="OMA" id="VKRMKSW"/>